<dbReference type="InterPro" id="IPR002514">
    <property type="entry name" value="Transposase_8"/>
</dbReference>
<comment type="similarity">
    <text evidence="1">Belongs to the transposase 8 family.</text>
</comment>
<dbReference type="AlphaFoldDB" id="A0A081N5C2"/>
<reference evidence="2 3" key="1">
    <citation type="submission" date="2014-06" db="EMBL/GenBank/DDBJ databases">
        <title>Whole Genome Sequences of Three Symbiotic Endozoicomonas Bacteria.</title>
        <authorList>
            <person name="Neave M.J."/>
            <person name="Apprill A."/>
            <person name="Voolstra C.R."/>
        </authorList>
    </citation>
    <scope>NUCLEOTIDE SEQUENCE [LARGE SCALE GENOMIC DNA]</scope>
    <source>
        <strain evidence="2 3">LMG 24815</strain>
    </source>
</reference>
<dbReference type="Pfam" id="PF01527">
    <property type="entry name" value="HTH_Tnp_1"/>
    <property type="match status" value="1"/>
</dbReference>
<gene>
    <name evidence="2" type="ORF">GZ77_15160</name>
</gene>
<evidence type="ECO:0000256" key="1">
    <source>
        <dbReference type="ARBA" id="ARBA00009964"/>
    </source>
</evidence>
<keyword evidence="3" id="KW-1185">Reference proteome</keyword>
<evidence type="ECO:0000313" key="3">
    <source>
        <dbReference type="Proteomes" id="UP000028006"/>
    </source>
</evidence>
<dbReference type="InterPro" id="IPR009057">
    <property type="entry name" value="Homeodomain-like_sf"/>
</dbReference>
<proteinExistence type="inferred from homology"/>
<dbReference type="GO" id="GO:0006313">
    <property type="term" value="P:DNA transposition"/>
    <property type="evidence" value="ECO:0007669"/>
    <property type="project" value="InterPro"/>
</dbReference>
<dbReference type="Proteomes" id="UP000028006">
    <property type="component" value="Unassembled WGS sequence"/>
</dbReference>
<dbReference type="EMBL" id="JOKG01000003">
    <property type="protein sequence ID" value="KEQ13645.1"/>
    <property type="molecule type" value="Genomic_DNA"/>
</dbReference>
<protein>
    <submittedName>
        <fullName evidence="2">Transposase</fullName>
    </submittedName>
</protein>
<dbReference type="SUPFAM" id="SSF46689">
    <property type="entry name" value="Homeodomain-like"/>
    <property type="match status" value="1"/>
</dbReference>
<dbReference type="eggNOG" id="COG2963">
    <property type="taxonomic scope" value="Bacteria"/>
</dbReference>
<accession>A0A081N5C2</accession>
<organism evidence="2 3">
    <name type="scientific">Endozoicomonas montiporae</name>
    <dbReference type="NCBI Taxonomy" id="1027273"/>
    <lineage>
        <taxon>Bacteria</taxon>
        <taxon>Pseudomonadati</taxon>
        <taxon>Pseudomonadota</taxon>
        <taxon>Gammaproteobacteria</taxon>
        <taxon>Oceanospirillales</taxon>
        <taxon>Endozoicomonadaceae</taxon>
        <taxon>Endozoicomonas</taxon>
    </lineage>
</organism>
<sequence>MTAKRKRHKPEFKAQVALEAYKGEKTINQLASEHEVAAVQVRQWKRQLLQGVPEVFGRARPEVDPDALTAPLYQEIGRLKMELDWLKKKSGNVH</sequence>
<comment type="caution">
    <text evidence="2">The sequence shown here is derived from an EMBL/GenBank/DDBJ whole genome shotgun (WGS) entry which is preliminary data.</text>
</comment>
<evidence type="ECO:0000313" key="2">
    <source>
        <dbReference type="EMBL" id="KEQ13645.1"/>
    </source>
</evidence>
<dbReference type="GO" id="GO:0003677">
    <property type="term" value="F:DNA binding"/>
    <property type="evidence" value="ECO:0007669"/>
    <property type="project" value="InterPro"/>
</dbReference>
<name>A0A081N5C2_9GAMM</name>
<dbReference type="GO" id="GO:0004803">
    <property type="term" value="F:transposase activity"/>
    <property type="evidence" value="ECO:0007669"/>
    <property type="project" value="InterPro"/>
</dbReference>